<dbReference type="GeneID" id="63749396"/>
<dbReference type="EMBL" id="KV878215">
    <property type="protein sequence ID" value="OJJ32552.1"/>
    <property type="molecule type" value="Genomic_DNA"/>
</dbReference>
<dbReference type="AlphaFoldDB" id="A0A1L9RCB6"/>
<dbReference type="RefSeq" id="XP_040686229.1">
    <property type="nucleotide sequence ID" value="XM_040833548.1"/>
</dbReference>
<feature type="transmembrane region" description="Helical" evidence="1">
    <location>
        <begin position="20"/>
        <end position="43"/>
    </location>
</feature>
<organism evidence="2 3">
    <name type="scientific">Aspergillus wentii DTO 134E9</name>
    <dbReference type="NCBI Taxonomy" id="1073089"/>
    <lineage>
        <taxon>Eukaryota</taxon>
        <taxon>Fungi</taxon>
        <taxon>Dikarya</taxon>
        <taxon>Ascomycota</taxon>
        <taxon>Pezizomycotina</taxon>
        <taxon>Eurotiomycetes</taxon>
        <taxon>Eurotiomycetidae</taxon>
        <taxon>Eurotiales</taxon>
        <taxon>Aspergillaceae</taxon>
        <taxon>Aspergillus</taxon>
        <taxon>Aspergillus subgen. Cremei</taxon>
    </lineage>
</organism>
<gene>
    <name evidence="2" type="ORF">ASPWEDRAFT_31443</name>
</gene>
<dbReference type="OrthoDB" id="2126185at2759"/>
<feature type="transmembrane region" description="Helical" evidence="1">
    <location>
        <begin position="201"/>
        <end position="218"/>
    </location>
</feature>
<feature type="transmembrane region" description="Helical" evidence="1">
    <location>
        <begin position="127"/>
        <end position="146"/>
    </location>
</feature>
<sequence length="368" mass="41996">MQLKGSMHDGNPLNYRSLLILITYLSVCLAITTYICVLLVGRAQFAKKSKWPIEWGKVVFFGLLAIASLSATWYYMFDFFAYSYHDWACGKNLELEEATLDTLEMWLRETKLFKEAWGSVVNTPHRYWWSGQIFFWTTAWSLFIGVMGRRYQIPNTWAYMLLGQIVAISFAQNLFFLSIVLSRPYFDLQSTMQTPNVYLELLPLLVSLVSSAIVPYVADSKHFLYTLLIPHLLLFIPTTIQAHGKLKGPLISQSVTKRYIRIFSWIFGAASLFQVWTMFYALASPSPVPLRRARDTCAFEPAQDTQAAEDVGQRLLGTVFEHPAVSSVSWDVVFCTVGFLSWAAAHRFYAKDMLGGIVAGSKEKKREE</sequence>
<keyword evidence="1" id="KW-0472">Membrane</keyword>
<dbReference type="Proteomes" id="UP000184383">
    <property type="component" value="Unassembled WGS sequence"/>
</dbReference>
<feature type="transmembrane region" description="Helical" evidence="1">
    <location>
        <begin position="158"/>
        <end position="181"/>
    </location>
</feature>
<accession>A0A1L9RCB6</accession>
<feature type="transmembrane region" description="Helical" evidence="1">
    <location>
        <begin position="223"/>
        <end position="242"/>
    </location>
</feature>
<proteinExistence type="predicted"/>
<evidence type="ECO:0000313" key="3">
    <source>
        <dbReference type="Proteomes" id="UP000184383"/>
    </source>
</evidence>
<feature type="transmembrane region" description="Helical" evidence="1">
    <location>
        <begin position="55"/>
        <end position="76"/>
    </location>
</feature>
<feature type="transmembrane region" description="Helical" evidence="1">
    <location>
        <begin position="262"/>
        <end position="283"/>
    </location>
</feature>
<evidence type="ECO:0000313" key="2">
    <source>
        <dbReference type="EMBL" id="OJJ32552.1"/>
    </source>
</evidence>
<evidence type="ECO:0000256" key="1">
    <source>
        <dbReference type="SAM" id="Phobius"/>
    </source>
</evidence>
<name>A0A1L9RCB6_ASPWE</name>
<keyword evidence="1" id="KW-1133">Transmembrane helix</keyword>
<protein>
    <submittedName>
        <fullName evidence="2">Uncharacterized protein</fullName>
    </submittedName>
</protein>
<keyword evidence="1" id="KW-0812">Transmembrane</keyword>
<dbReference type="VEuPathDB" id="FungiDB:ASPWEDRAFT_31443"/>
<keyword evidence="3" id="KW-1185">Reference proteome</keyword>
<reference evidence="3" key="1">
    <citation type="journal article" date="2017" name="Genome Biol.">
        <title>Comparative genomics reveals high biological diversity and specific adaptations in the industrially and medically important fungal genus Aspergillus.</title>
        <authorList>
            <person name="de Vries R.P."/>
            <person name="Riley R."/>
            <person name="Wiebenga A."/>
            <person name="Aguilar-Osorio G."/>
            <person name="Amillis S."/>
            <person name="Uchima C.A."/>
            <person name="Anderluh G."/>
            <person name="Asadollahi M."/>
            <person name="Askin M."/>
            <person name="Barry K."/>
            <person name="Battaglia E."/>
            <person name="Bayram O."/>
            <person name="Benocci T."/>
            <person name="Braus-Stromeyer S.A."/>
            <person name="Caldana C."/>
            <person name="Canovas D."/>
            <person name="Cerqueira G.C."/>
            <person name="Chen F."/>
            <person name="Chen W."/>
            <person name="Choi C."/>
            <person name="Clum A."/>
            <person name="Dos Santos R.A."/>
            <person name="Damasio A.R."/>
            <person name="Diallinas G."/>
            <person name="Emri T."/>
            <person name="Fekete E."/>
            <person name="Flipphi M."/>
            <person name="Freyberg S."/>
            <person name="Gallo A."/>
            <person name="Gournas C."/>
            <person name="Habgood R."/>
            <person name="Hainaut M."/>
            <person name="Harispe M.L."/>
            <person name="Henrissat B."/>
            <person name="Hilden K.S."/>
            <person name="Hope R."/>
            <person name="Hossain A."/>
            <person name="Karabika E."/>
            <person name="Karaffa L."/>
            <person name="Karanyi Z."/>
            <person name="Krasevec N."/>
            <person name="Kuo A."/>
            <person name="Kusch H."/>
            <person name="LaButti K."/>
            <person name="Lagendijk E.L."/>
            <person name="Lapidus A."/>
            <person name="Levasseur A."/>
            <person name="Lindquist E."/>
            <person name="Lipzen A."/>
            <person name="Logrieco A.F."/>
            <person name="MacCabe A."/>
            <person name="Maekelae M.R."/>
            <person name="Malavazi I."/>
            <person name="Melin P."/>
            <person name="Meyer V."/>
            <person name="Mielnichuk N."/>
            <person name="Miskei M."/>
            <person name="Molnar A.P."/>
            <person name="Mule G."/>
            <person name="Ngan C.Y."/>
            <person name="Orejas M."/>
            <person name="Orosz E."/>
            <person name="Ouedraogo J.P."/>
            <person name="Overkamp K.M."/>
            <person name="Park H.-S."/>
            <person name="Perrone G."/>
            <person name="Piumi F."/>
            <person name="Punt P.J."/>
            <person name="Ram A.F."/>
            <person name="Ramon A."/>
            <person name="Rauscher S."/>
            <person name="Record E."/>
            <person name="Riano-Pachon D.M."/>
            <person name="Robert V."/>
            <person name="Roehrig J."/>
            <person name="Ruller R."/>
            <person name="Salamov A."/>
            <person name="Salih N.S."/>
            <person name="Samson R.A."/>
            <person name="Sandor E."/>
            <person name="Sanguinetti M."/>
            <person name="Schuetze T."/>
            <person name="Sepcic K."/>
            <person name="Shelest E."/>
            <person name="Sherlock G."/>
            <person name="Sophianopoulou V."/>
            <person name="Squina F.M."/>
            <person name="Sun H."/>
            <person name="Susca A."/>
            <person name="Todd R.B."/>
            <person name="Tsang A."/>
            <person name="Unkles S.E."/>
            <person name="van de Wiele N."/>
            <person name="van Rossen-Uffink D."/>
            <person name="Oliveira J.V."/>
            <person name="Vesth T.C."/>
            <person name="Visser J."/>
            <person name="Yu J.-H."/>
            <person name="Zhou M."/>
            <person name="Andersen M.R."/>
            <person name="Archer D.B."/>
            <person name="Baker S.E."/>
            <person name="Benoit I."/>
            <person name="Brakhage A.A."/>
            <person name="Braus G.H."/>
            <person name="Fischer R."/>
            <person name="Frisvad J.C."/>
            <person name="Goldman G.H."/>
            <person name="Houbraken J."/>
            <person name="Oakley B."/>
            <person name="Pocsi I."/>
            <person name="Scazzocchio C."/>
            <person name="Seiboth B."/>
            <person name="vanKuyk P.A."/>
            <person name="Wortman J."/>
            <person name="Dyer P.S."/>
            <person name="Grigoriev I.V."/>
        </authorList>
    </citation>
    <scope>NUCLEOTIDE SEQUENCE [LARGE SCALE GENOMIC DNA]</scope>
    <source>
        <strain evidence="3">DTO 134E9</strain>
    </source>
</reference>